<dbReference type="Pfam" id="PF02801">
    <property type="entry name" value="Ketoacyl-synt_C"/>
    <property type="match status" value="1"/>
</dbReference>
<dbReference type="PROSITE" id="PS00606">
    <property type="entry name" value="KS3_1"/>
    <property type="match status" value="1"/>
</dbReference>
<dbReference type="InterPro" id="IPR049551">
    <property type="entry name" value="PKS_DH_C"/>
</dbReference>
<dbReference type="InterPro" id="IPR009081">
    <property type="entry name" value="PP-bd_ACP"/>
</dbReference>
<evidence type="ECO:0000313" key="10">
    <source>
        <dbReference type="Proteomes" id="UP000503540"/>
    </source>
</evidence>
<dbReference type="GO" id="GO:0004315">
    <property type="term" value="F:3-oxoacyl-[acyl-carrier-protein] synthase activity"/>
    <property type="evidence" value="ECO:0007669"/>
    <property type="project" value="InterPro"/>
</dbReference>
<dbReference type="GO" id="GO:0071770">
    <property type="term" value="P:DIM/DIP cell wall layer assembly"/>
    <property type="evidence" value="ECO:0007669"/>
    <property type="project" value="TreeGrafter"/>
</dbReference>
<feature type="region of interest" description="N-terminal hotdog fold" evidence="5">
    <location>
        <begin position="890"/>
        <end position="1017"/>
    </location>
</feature>
<dbReference type="Pfam" id="PF14765">
    <property type="entry name" value="PS-DH"/>
    <property type="match status" value="1"/>
</dbReference>
<dbReference type="Gene3D" id="3.10.129.110">
    <property type="entry name" value="Polyketide synthase dehydratase"/>
    <property type="match status" value="1"/>
</dbReference>
<reference evidence="9 10" key="1">
    <citation type="journal article" date="2019" name="ACS Chem. Biol.">
        <title>Identification and Mobilization of a Cryptic Antibiotic Biosynthesis Gene Locus from a Human-Pathogenic Nocardia Isolate.</title>
        <authorList>
            <person name="Herisse M."/>
            <person name="Ishida K."/>
            <person name="Porter J.L."/>
            <person name="Howden B."/>
            <person name="Hertweck C."/>
            <person name="Stinear T.P."/>
            <person name="Pidot S.J."/>
        </authorList>
    </citation>
    <scope>NUCLEOTIDE SEQUENCE [LARGE SCALE GENOMIC DNA]</scope>
    <source>
        <strain evidence="9 10">AUSMDU00012717</strain>
    </source>
</reference>
<name>A0A6G9YLJ9_9NOCA</name>
<dbReference type="InterPro" id="IPR057326">
    <property type="entry name" value="KR_dom"/>
</dbReference>
<evidence type="ECO:0000256" key="1">
    <source>
        <dbReference type="ARBA" id="ARBA00022450"/>
    </source>
</evidence>
<dbReference type="Gene3D" id="3.40.366.10">
    <property type="entry name" value="Malonyl-Coenzyme A Acyl Carrier Protein, domain 2"/>
    <property type="match status" value="1"/>
</dbReference>
<dbReference type="PROSITE" id="PS52019">
    <property type="entry name" value="PKS_MFAS_DH"/>
    <property type="match status" value="1"/>
</dbReference>
<dbReference type="InterPro" id="IPR013968">
    <property type="entry name" value="PKS_KR"/>
</dbReference>
<protein>
    <submittedName>
        <fullName evidence="9">SDR family NAD(P)-dependent oxidoreductase</fullName>
    </submittedName>
</protein>
<keyword evidence="3" id="KW-0808">Transferase</keyword>
<dbReference type="Pfam" id="PF16197">
    <property type="entry name" value="KAsynt_C_assoc"/>
    <property type="match status" value="1"/>
</dbReference>
<dbReference type="SUPFAM" id="SSF55048">
    <property type="entry name" value="Probable ACP-binding domain of malonyl-CoA ACP transacylase"/>
    <property type="match status" value="1"/>
</dbReference>
<dbReference type="Pfam" id="PF00698">
    <property type="entry name" value="Acyl_transf_1"/>
    <property type="match status" value="1"/>
</dbReference>
<evidence type="ECO:0000256" key="2">
    <source>
        <dbReference type="ARBA" id="ARBA00022553"/>
    </source>
</evidence>
<feature type="active site" description="Proton acceptor; for dehydratase activity" evidence="5">
    <location>
        <position position="921"/>
    </location>
</feature>
<dbReference type="GO" id="GO:0031177">
    <property type="term" value="F:phosphopantetheine binding"/>
    <property type="evidence" value="ECO:0007669"/>
    <property type="project" value="InterPro"/>
</dbReference>
<evidence type="ECO:0000313" key="9">
    <source>
        <dbReference type="EMBL" id="QIS14175.1"/>
    </source>
</evidence>
<dbReference type="SUPFAM" id="SSF53901">
    <property type="entry name" value="Thiolase-like"/>
    <property type="match status" value="1"/>
</dbReference>
<dbReference type="GO" id="GO:0005737">
    <property type="term" value="C:cytoplasm"/>
    <property type="evidence" value="ECO:0007669"/>
    <property type="project" value="TreeGrafter"/>
</dbReference>
<organism evidence="9 10">
    <name type="scientific">Nocardia arthritidis</name>
    <dbReference type="NCBI Taxonomy" id="228602"/>
    <lineage>
        <taxon>Bacteria</taxon>
        <taxon>Bacillati</taxon>
        <taxon>Actinomycetota</taxon>
        <taxon>Actinomycetes</taxon>
        <taxon>Mycobacteriales</taxon>
        <taxon>Nocardiaceae</taxon>
        <taxon>Nocardia</taxon>
    </lineage>
</organism>
<evidence type="ECO:0000259" key="8">
    <source>
        <dbReference type="PROSITE" id="PS52019"/>
    </source>
</evidence>
<dbReference type="CDD" id="cd08955">
    <property type="entry name" value="KR_2_FAS_SDR_x"/>
    <property type="match status" value="1"/>
</dbReference>
<dbReference type="PROSITE" id="PS52004">
    <property type="entry name" value="KS3_2"/>
    <property type="match status" value="1"/>
</dbReference>
<dbReference type="InterPro" id="IPR049552">
    <property type="entry name" value="PKS_DH_N"/>
</dbReference>
<dbReference type="InterPro" id="IPR042104">
    <property type="entry name" value="PKS_dehydratase_sf"/>
</dbReference>
<dbReference type="SMART" id="SM00827">
    <property type="entry name" value="PKS_AT"/>
    <property type="match status" value="1"/>
</dbReference>
<dbReference type="Gene3D" id="3.40.50.720">
    <property type="entry name" value="NAD(P)-binding Rossmann-like Domain"/>
    <property type="match status" value="1"/>
</dbReference>
<dbReference type="InterPro" id="IPR014030">
    <property type="entry name" value="Ketoacyl_synth_N"/>
</dbReference>
<dbReference type="Gene3D" id="3.40.47.10">
    <property type="match status" value="1"/>
</dbReference>
<dbReference type="InterPro" id="IPR020806">
    <property type="entry name" value="PKS_PP-bd"/>
</dbReference>
<dbReference type="SMART" id="SM00823">
    <property type="entry name" value="PKS_PP"/>
    <property type="match status" value="1"/>
</dbReference>
<dbReference type="GO" id="GO:0005886">
    <property type="term" value="C:plasma membrane"/>
    <property type="evidence" value="ECO:0007669"/>
    <property type="project" value="TreeGrafter"/>
</dbReference>
<dbReference type="InterPro" id="IPR050091">
    <property type="entry name" value="PKS_NRPS_Biosynth_Enz"/>
</dbReference>
<dbReference type="Pfam" id="PF00550">
    <property type="entry name" value="PP-binding"/>
    <property type="match status" value="1"/>
</dbReference>
<dbReference type="InterPro" id="IPR049900">
    <property type="entry name" value="PKS_mFAS_DH"/>
</dbReference>
<dbReference type="InterPro" id="IPR016036">
    <property type="entry name" value="Malonyl_transacylase_ACP-bd"/>
</dbReference>
<keyword evidence="1" id="KW-0596">Phosphopantetheine</keyword>
<dbReference type="CDD" id="cd00833">
    <property type="entry name" value="PKS"/>
    <property type="match status" value="1"/>
</dbReference>
<gene>
    <name evidence="9" type="ORF">F5544_31680</name>
</gene>
<dbReference type="InterPro" id="IPR032821">
    <property type="entry name" value="PKS_assoc"/>
</dbReference>
<dbReference type="SMART" id="SM00826">
    <property type="entry name" value="PKS_DH"/>
    <property type="match status" value="1"/>
</dbReference>
<dbReference type="Pfam" id="PF00109">
    <property type="entry name" value="ketoacyl-synt"/>
    <property type="match status" value="1"/>
</dbReference>
<dbReference type="InterPro" id="IPR016035">
    <property type="entry name" value="Acyl_Trfase/lysoPLipase"/>
</dbReference>
<dbReference type="Gene3D" id="3.30.70.3290">
    <property type="match status" value="1"/>
</dbReference>
<dbReference type="InterPro" id="IPR014043">
    <property type="entry name" value="Acyl_transferase_dom"/>
</dbReference>
<dbReference type="InterPro" id="IPR036291">
    <property type="entry name" value="NAD(P)-bd_dom_sf"/>
</dbReference>
<dbReference type="InterPro" id="IPR014031">
    <property type="entry name" value="Ketoacyl_synth_C"/>
</dbReference>
<dbReference type="PANTHER" id="PTHR43775:SF37">
    <property type="entry name" value="SI:DKEY-61P9.11"/>
    <property type="match status" value="1"/>
</dbReference>
<dbReference type="SUPFAM" id="SSF47336">
    <property type="entry name" value="ACP-like"/>
    <property type="match status" value="1"/>
</dbReference>
<sequence>MIDRREEKIAIIGMGCRFPGAGRGPTEFWSLLSEGRDAVRPFPPDRLGQFYHPDPDRPGRTHASAGSFLDGVEDFDADFFGIAPREARCIDPMFRILLETTWEALEDAGQPADQLAGSNTGVFVGVSSTDFLNLQIWAGAPEMIETYTGPGTLHGMASGRLAHALDLQGPALSLDTACSSSLVALHLAADSLRRGECGMALVGGVSLLLSPDIWINLSLAKMIAADGRCKTFDARADGYGRGEGCGVLVLKRLREVSEGERVLAVLRGSAVKHDGRSASIIAPNGVAQRAVIREALASAGVTPEEVGYIEAHGTGTPLGDAIELDALGDVFGPMTANGHELLVGSVKTNIGHLEAAAGMAGLVKTILCFENGVIAPHLNLKELNSRIRLHGSRIRIPTAPESWPSEGPRIAGVSSFGLSGTNAHVVLEAPAVDRDSTPTSDRPVVITVSARTDTGLRRLAQDYRRTLDTDRIALPDMAMTVNAGRTHFAHRGAVVAGDPAEAARRLAELSGTATDDARPARIAFLYSGQGSQRAGMGRELYHAEPIFRAALDRCAEALREHLDVPLLELLFGSGELLDRTEYAQPALFAFEYASTALWQSMGVRPDAVIGHSVGAYAAACAAGVFDLDTAAGLVAVRGRLMQHTAPGAMYAVVAGVDEVRKAIGDREVAVAAVNGPAAVTISGAEPAVGEVISRLSAAGVSTRRLPVGRAFHSALMDPVLAEFEQQVARAVTRAPHTAFVSDLTGKFADVELSEPAYWRRHVRETVRFAAGTQTLVDAGCTLMVEIGPGGVLAGLVHRGVEQAQVHALPAMVGTGSEPQRVQRALATLYTFGAQIDWAQYHRDRPGRIRRVPTYPFESVTHPNKFVERGRQTLARLARSETPGSPSGPTVPYAGTPVWLPSGAAVFEQVLGESQPSDLGDHRLFGRVVVPGAYWLTAAAGSIWHLANSTADLELSDVAFTRPLVLAGDQQHLAQCHLTPTEPGSWDVEVHSAPAEGGRPQHWSIHARFRAGLCSSVAYEPPDPVRPGDAMDGADFYAEADRRGLRLGPTFQWIRWVRPDSGSTRFMLGRPDGVAADVVAVPGFVDACFQAMAGALPDTVIHELTSQGNLLVPLAVRRVVLARRPVTAAWGEIEVLEVSHRGMAGRRSCQVLADIRVHDERGRPVLVFEGVRLTTMEPEQVGLTGPHAVRRYDIQWQPASTPQPGPGAERIGSWLVWSPRGDLGAQILAILAERGEPCAVIAAVDAGWELRHPDGRRQPLDITDPDHWRSLAAAPWRGVLYLPALDLIPLESAAAEPAETANSLVRDLIPMLNGWATAADGPVWLITRGAQRITREPIDPRQTILWGLGRTLAGESPTTFGGLVDLDPDGSVTGEAEALVDLLISSENGVQQAHRAQSWFTPRLAELDRTYSEAAVRIRPAASYLITGGLGGVGLAIARWLIAQGARTILLNGRSELADQGRSTIAALAAGPAEVHYVRGDVADPHQADEVIERIRREFPPLRGLVHAAGVLNDVLLHQQTWPRVATVLAPKVDGGWHLHRATAASDLDFFVLCSSVAGVLGSPGQSGYAAANTFLDGLAQYRRGSGLPAVSVAWGPWAGAGMVADSHVADRLTAVGLRPMEPQAALAALSRALADDSAVVAVLDADWQRWQRIAGGRIGAGLLGDLLGASSPTAGPDDSVGSGDTGAIDLADLLDADPAERVERISTELRARLAQTLDTEPERVALNTPLTALGLDSLMGLELKNRIESAFSMRVPTALILQGPTLRELAEYVTDQLQNPAAVSPDNLAPEALLDRLDELSETELDTLLAEYAEDADIEGLA</sequence>
<dbReference type="InterPro" id="IPR016039">
    <property type="entry name" value="Thiolase-like"/>
</dbReference>
<evidence type="ECO:0000259" key="7">
    <source>
        <dbReference type="PROSITE" id="PS52004"/>
    </source>
</evidence>
<dbReference type="SMART" id="SM01294">
    <property type="entry name" value="PKS_PP_betabranch"/>
    <property type="match status" value="1"/>
</dbReference>
<dbReference type="Proteomes" id="UP000503540">
    <property type="component" value="Chromosome"/>
</dbReference>
<dbReference type="InterPro" id="IPR001227">
    <property type="entry name" value="Ac_transferase_dom_sf"/>
</dbReference>
<dbReference type="InterPro" id="IPR020841">
    <property type="entry name" value="PKS_Beta-ketoAc_synthase_dom"/>
</dbReference>
<feature type="region of interest" description="C-terminal hotdog fold" evidence="5">
    <location>
        <begin position="1027"/>
        <end position="1181"/>
    </location>
</feature>
<evidence type="ECO:0000256" key="4">
    <source>
        <dbReference type="ARBA" id="ARBA00023268"/>
    </source>
</evidence>
<dbReference type="PANTHER" id="PTHR43775">
    <property type="entry name" value="FATTY ACID SYNTHASE"/>
    <property type="match status" value="1"/>
</dbReference>
<evidence type="ECO:0000256" key="5">
    <source>
        <dbReference type="PROSITE-ProRule" id="PRU01363"/>
    </source>
</evidence>
<dbReference type="SMART" id="SM00825">
    <property type="entry name" value="PKS_KS"/>
    <property type="match status" value="1"/>
</dbReference>
<dbReference type="KEGG" id="nah:F5544_31680"/>
<dbReference type="EMBL" id="CP046172">
    <property type="protein sequence ID" value="QIS14175.1"/>
    <property type="molecule type" value="Genomic_DNA"/>
</dbReference>
<dbReference type="SUPFAM" id="SSF52151">
    <property type="entry name" value="FabD/lysophospholipase-like"/>
    <property type="match status" value="1"/>
</dbReference>
<proteinExistence type="predicted"/>
<accession>A0A6G9YLJ9</accession>
<dbReference type="RefSeq" id="WP_167476621.1">
    <property type="nucleotide sequence ID" value="NZ_CP046172.1"/>
</dbReference>
<evidence type="ECO:0000259" key="6">
    <source>
        <dbReference type="PROSITE" id="PS50075"/>
    </source>
</evidence>
<dbReference type="SMART" id="SM00822">
    <property type="entry name" value="PKS_KR"/>
    <property type="match status" value="1"/>
</dbReference>
<dbReference type="InterPro" id="IPR020807">
    <property type="entry name" value="PKS_DH"/>
</dbReference>
<feature type="domain" description="PKS/mFAS DH" evidence="8">
    <location>
        <begin position="890"/>
        <end position="1181"/>
    </location>
</feature>
<dbReference type="GO" id="GO:0006633">
    <property type="term" value="P:fatty acid biosynthetic process"/>
    <property type="evidence" value="ECO:0007669"/>
    <property type="project" value="InterPro"/>
</dbReference>
<dbReference type="InterPro" id="IPR036736">
    <property type="entry name" value="ACP-like_sf"/>
</dbReference>
<dbReference type="PROSITE" id="PS50075">
    <property type="entry name" value="CARRIER"/>
    <property type="match status" value="1"/>
</dbReference>
<feature type="domain" description="Ketosynthase family 3 (KS3)" evidence="7">
    <location>
        <begin position="6"/>
        <end position="429"/>
    </location>
</feature>
<dbReference type="InterPro" id="IPR018201">
    <property type="entry name" value="Ketoacyl_synth_AS"/>
</dbReference>
<dbReference type="Pfam" id="PF08659">
    <property type="entry name" value="KR"/>
    <property type="match status" value="1"/>
</dbReference>
<feature type="active site" description="Proton donor; for dehydratase activity" evidence="5">
    <location>
        <position position="1085"/>
    </location>
</feature>
<feature type="domain" description="Carrier" evidence="6">
    <location>
        <begin position="1700"/>
        <end position="1777"/>
    </location>
</feature>
<dbReference type="Pfam" id="PF21089">
    <property type="entry name" value="PKS_DH_N"/>
    <property type="match status" value="1"/>
</dbReference>
<evidence type="ECO:0000256" key="3">
    <source>
        <dbReference type="ARBA" id="ARBA00022679"/>
    </source>
</evidence>
<dbReference type="GO" id="GO:0004312">
    <property type="term" value="F:fatty acid synthase activity"/>
    <property type="evidence" value="ECO:0007669"/>
    <property type="project" value="TreeGrafter"/>
</dbReference>
<keyword evidence="4" id="KW-0511">Multifunctional enzyme</keyword>
<keyword evidence="2" id="KW-0597">Phosphoprotein</keyword>
<dbReference type="FunFam" id="3.40.47.10:FF:000019">
    <property type="entry name" value="Polyketide synthase type I"/>
    <property type="match status" value="1"/>
</dbReference>
<dbReference type="Gene3D" id="1.10.1200.10">
    <property type="entry name" value="ACP-like"/>
    <property type="match status" value="1"/>
</dbReference>
<dbReference type="SUPFAM" id="SSF51735">
    <property type="entry name" value="NAD(P)-binding Rossmann-fold domains"/>
    <property type="match status" value="2"/>
</dbReference>
<keyword evidence="10" id="KW-1185">Reference proteome</keyword>